<dbReference type="Pfam" id="PF11762">
    <property type="entry name" value="Arabinose_Iso_C"/>
    <property type="match status" value="1"/>
</dbReference>
<organism evidence="10 11">
    <name type="scientific">Pseudolactococcus piscium</name>
    <dbReference type="NCBI Taxonomy" id="1364"/>
    <lineage>
        <taxon>Bacteria</taxon>
        <taxon>Bacillati</taxon>
        <taxon>Bacillota</taxon>
        <taxon>Bacilli</taxon>
        <taxon>Lactobacillales</taxon>
        <taxon>Streptococcaceae</taxon>
        <taxon>Pseudolactococcus</taxon>
    </lineage>
</organism>
<dbReference type="InterPro" id="IPR009015">
    <property type="entry name" value="Fucose_isomerase_N/cen_sf"/>
</dbReference>
<gene>
    <name evidence="6" type="primary">araA</name>
    <name evidence="10" type="ORF">RU86_GL001376</name>
</gene>
<dbReference type="GO" id="GO:0019569">
    <property type="term" value="P:L-arabinose catabolic process to D-xylulose 5-phosphate"/>
    <property type="evidence" value="ECO:0007669"/>
    <property type="project" value="UniProtKB-UniRule"/>
</dbReference>
<comment type="caution">
    <text evidence="10">The sequence shown here is derived from an EMBL/GenBank/DDBJ whole genome shotgun (WGS) entry which is preliminary data.</text>
</comment>
<evidence type="ECO:0000313" key="11">
    <source>
        <dbReference type="Proteomes" id="UP000218282"/>
    </source>
</evidence>
<keyword evidence="5 6" id="KW-0119">Carbohydrate metabolism</keyword>
<keyword evidence="11" id="KW-1185">Reference proteome</keyword>
<evidence type="ECO:0000256" key="5">
    <source>
        <dbReference type="ARBA" id="ARBA00023277"/>
    </source>
</evidence>
<dbReference type="Pfam" id="PF02610">
    <property type="entry name" value="AraA_N"/>
    <property type="match status" value="1"/>
</dbReference>
<dbReference type="InterPro" id="IPR055390">
    <property type="entry name" value="AraA_central"/>
</dbReference>
<dbReference type="InterPro" id="IPR038583">
    <property type="entry name" value="AraA_N_sf"/>
</dbReference>
<dbReference type="InterPro" id="IPR003762">
    <property type="entry name" value="Lara_isomerase"/>
</dbReference>
<feature type="binding site" evidence="6">
    <location>
        <position position="331"/>
    </location>
    <ligand>
        <name>Mn(2+)</name>
        <dbReference type="ChEBI" id="CHEBI:29035"/>
    </ligand>
</feature>
<feature type="binding site" evidence="6">
    <location>
        <position position="348"/>
    </location>
    <ligand>
        <name>Mn(2+)</name>
        <dbReference type="ChEBI" id="CHEBI:29035"/>
    </ligand>
</feature>
<comment type="pathway">
    <text evidence="6">Carbohydrate degradation; L-arabinose degradation via L-ribulose; D-xylulose 5-phosphate from L-arabinose (bacterial route): step 1/3.</text>
</comment>
<sequence>MLVIDKKEFWFVVGSQHLYGEAALAQVKKDAQVITDGLNDSGRLPYPVVLKELAVSADVITRLMKEVNYQDEVAGVITWMHTFSPAKMWIQGTKLLQKPLLHLATQFNETIPWETIDMDFMNLNQSAHGDREYGFINARLNKHNKVVVGYWQHEAIQQQIADWMDIAVAFNESLAIKVARFGDNMRQVAVTEGDKVEAQIQFGWTVDYFGIGDLVQEIDAVTDDEVDSLFKTYENLYDFDFGTYEAATWTAHVKVQAKQEIGLRRFLEKGQYTAFTTNFEDLYGMAQLPGLAVQRLMAEGYGFAGEGDWKTAAIDRLMKIMARNQNTGFMEDYTYELAEGQEAILQSHMMEVDPSLASNKPKIVVSPLSMGNRQDPARLVFDGKSGQGVVVSMIDFGTHYKLLINEVTAFEPTDPAPHLPVARVMWTPKPNFHDGIKQWIESGGGHHTVVSLNLTCDQIETWAKLVNLETIVIK</sequence>
<dbReference type="InterPro" id="IPR024664">
    <property type="entry name" value="Ara_Isoase_C"/>
</dbReference>
<evidence type="ECO:0000259" key="8">
    <source>
        <dbReference type="Pfam" id="PF11762"/>
    </source>
</evidence>
<keyword evidence="2 6" id="KW-0054">Arabinose catabolism</keyword>
<dbReference type="PANTHER" id="PTHR38464">
    <property type="entry name" value="L-ARABINOSE ISOMERASE"/>
    <property type="match status" value="1"/>
</dbReference>
<dbReference type="InterPro" id="IPR004216">
    <property type="entry name" value="Fuc/Ara_isomerase_C"/>
</dbReference>
<dbReference type="RefSeq" id="WP_096815314.1">
    <property type="nucleotide sequence ID" value="NZ_JXJW01000026.1"/>
</dbReference>
<protein>
    <recommendedName>
        <fullName evidence="6">L-arabinose isomerase</fullName>
        <ecNumber evidence="6">5.3.1.4</ecNumber>
    </recommendedName>
</protein>
<dbReference type="EMBL" id="JXJW01000026">
    <property type="protein sequence ID" value="PCS04962.1"/>
    <property type="molecule type" value="Genomic_DNA"/>
</dbReference>
<feature type="binding site" evidence="6">
    <location>
        <position position="306"/>
    </location>
    <ligand>
        <name>Mn(2+)</name>
        <dbReference type="ChEBI" id="CHEBI:29035"/>
    </ligand>
</feature>
<accession>A0A2A5RUR7</accession>
<dbReference type="InterPro" id="IPR055389">
    <property type="entry name" value="AraA_N"/>
</dbReference>
<dbReference type="AlphaFoldDB" id="A0A2A5RUR7"/>
<evidence type="ECO:0000259" key="9">
    <source>
        <dbReference type="Pfam" id="PF24856"/>
    </source>
</evidence>
<comment type="catalytic activity">
    <reaction evidence="6">
        <text>beta-L-arabinopyranose = L-ribulose</text>
        <dbReference type="Rhea" id="RHEA:14821"/>
        <dbReference type="ChEBI" id="CHEBI:16880"/>
        <dbReference type="ChEBI" id="CHEBI:40886"/>
        <dbReference type="EC" id="5.3.1.4"/>
    </reaction>
</comment>
<proteinExistence type="inferred from homology"/>
<dbReference type="SUPFAM" id="SSF53743">
    <property type="entry name" value="FucI/AraA N-terminal and middle domains"/>
    <property type="match status" value="1"/>
</dbReference>
<dbReference type="EC" id="5.3.1.4" evidence="6"/>
<dbReference type="GO" id="GO:0030145">
    <property type="term" value="F:manganese ion binding"/>
    <property type="evidence" value="ECO:0007669"/>
    <property type="project" value="UniProtKB-UniRule"/>
</dbReference>
<dbReference type="GO" id="GO:0008733">
    <property type="term" value="F:L-arabinose isomerase activity"/>
    <property type="evidence" value="ECO:0007669"/>
    <property type="project" value="UniProtKB-UniRule"/>
</dbReference>
<evidence type="ECO:0000256" key="4">
    <source>
        <dbReference type="ARBA" id="ARBA00023235"/>
    </source>
</evidence>
<dbReference type="SUPFAM" id="SSF50443">
    <property type="entry name" value="FucI/AraA C-terminal domain-like"/>
    <property type="match status" value="1"/>
</dbReference>
<dbReference type="Pfam" id="PF24856">
    <property type="entry name" value="AraA_central"/>
    <property type="match status" value="1"/>
</dbReference>
<evidence type="ECO:0000256" key="1">
    <source>
        <dbReference type="ARBA" id="ARBA00022723"/>
    </source>
</evidence>
<dbReference type="GO" id="GO:0005829">
    <property type="term" value="C:cytosol"/>
    <property type="evidence" value="ECO:0007669"/>
    <property type="project" value="TreeGrafter"/>
</dbReference>
<comment type="similarity">
    <text evidence="6">Belongs to the arabinose isomerase family.</text>
</comment>
<evidence type="ECO:0000313" key="10">
    <source>
        <dbReference type="EMBL" id="PCS04962.1"/>
    </source>
</evidence>
<dbReference type="Proteomes" id="UP000218282">
    <property type="component" value="Unassembled WGS sequence"/>
</dbReference>
<dbReference type="UniPathway" id="UPA00145">
    <property type="reaction ID" value="UER00565"/>
</dbReference>
<dbReference type="HAMAP" id="MF_00519">
    <property type="entry name" value="Arabinose_Isome"/>
    <property type="match status" value="1"/>
</dbReference>
<keyword evidence="3 6" id="KW-0464">Manganese</keyword>
<feature type="domain" description="L-arabinose isomerase central" evidence="9">
    <location>
        <begin position="177"/>
        <end position="323"/>
    </location>
</feature>
<keyword evidence="4 6" id="KW-0413">Isomerase</keyword>
<comment type="cofactor">
    <cofactor evidence="6">
        <name>Mn(2+)</name>
        <dbReference type="ChEBI" id="CHEBI:29035"/>
    </cofactor>
    <text evidence="6">Binds 1 Mn(2+) ion per subunit.</text>
</comment>
<reference evidence="10 11" key="1">
    <citation type="submission" date="2014-12" db="EMBL/GenBank/DDBJ databases">
        <title>Draft genome sequences of 10 type strains of Lactococcus.</title>
        <authorList>
            <person name="Sun Z."/>
            <person name="Zhong Z."/>
            <person name="Liu W."/>
            <person name="Zhang W."/>
            <person name="Zhang H."/>
        </authorList>
    </citation>
    <scope>NUCLEOTIDE SEQUENCE [LARGE SCALE GENOMIC DNA]</scope>
    <source>
        <strain evidence="10 11">DSM 6634</strain>
    </source>
</reference>
<feature type="binding site" evidence="6">
    <location>
        <position position="447"/>
    </location>
    <ligand>
        <name>Mn(2+)</name>
        <dbReference type="ChEBI" id="CHEBI:29035"/>
    </ligand>
</feature>
<evidence type="ECO:0000259" key="7">
    <source>
        <dbReference type="Pfam" id="PF02610"/>
    </source>
</evidence>
<dbReference type="NCBIfam" id="NF002795">
    <property type="entry name" value="PRK02929.1"/>
    <property type="match status" value="1"/>
</dbReference>
<feature type="domain" description="L-arabinose isomerase C-terminal" evidence="8">
    <location>
        <begin position="327"/>
        <end position="469"/>
    </location>
</feature>
<evidence type="ECO:0000256" key="3">
    <source>
        <dbReference type="ARBA" id="ARBA00023211"/>
    </source>
</evidence>
<dbReference type="Gene3D" id="3.40.50.10940">
    <property type="match status" value="1"/>
</dbReference>
<name>A0A2A5RUR7_9LACT</name>
<keyword evidence="1 6" id="KW-0479">Metal-binding</keyword>
<evidence type="ECO:0000256" key="2">
    <source>
        <dbReference type="ARBA" id="ARBA00022935"/>
    </source>
</evidence>
<comment type="function">
    <text evidence="6">Catalyzes the conversion of L-arabinose to L-ribulose.</text>
</comment>
<dbReference type="PIRSF" id="PIRSF001478">
    <property type="entry name" value="L-ara_isomerase"/>
    <property type="match status" value="1"/>
</dbReference>
<dbReference type="PANTHER" id="PTHR38464:SF1">
    <property type="entry name" value="L-ARABINOSE ISOMERASE"/>
    <property type="match status" value="1"/>
</dbReference>
<evidence type="ECO:0000256" key="6">
    <source>
        <dbReference type="HAMAP-Rule" id="MF_00519"/>
    </source>
</evidence>
<feature type="domain" description="L-arabinose isomerase N-terminal" evidence="7">
    <location>
        <begin position="8"/>
        <end position="173"/>
    </location>
</feature>